<dbReference type="Gene3D" id="3.40.50.300">
    <property type="entry name" value="P-loop containing nucleotide triphosphate hydrolases"/>
    <property type="match status" value="1"/>
</dbReference>
<dbReference type="InterPro" id="IPR015330">
    <property type="entry name" value="DNA_primase/pol_bifunc_N"/>
</dbReference>
<dbReference type="GO" id="GO:0005524">
    <property type="term" value="F:ATP binding"/>
    <property type="evidence" value="ECO:0007669"/>
    <property type="project" value="UniProtKB-KW"/>
</dbReference>
<dbReference type="PROSITE" id="PS51206">
    <property type="entry name" value="SF3_HELICASE_1"/>
    <property type="match status" value="1"/>
</dbReference>
<comment type="caution">
    <text evidence="5">The sequence shown here is derived from an EMBL/GenBank/DDBJ whole genome shotgun (WGS) entry which is preliminary data.</text>
</comment>
<evidence type="ECO:0000256" key="3">
    <source>
        <dbReference type="SAM" id="MobiDB-lite"/>
    </source>
</evidence>
<dbReference type="SUPFAM" id="SSF56747">
    <property type="entry name" value="Prim-pol domain"/>
    <property type="match status" value="1"/>
</dbReference>
<accession>A0A5M9ZV61</accession>
<sequence length="767" mass="85753">MSYRHDCSIIPDGPKDVQTVLVGMQAQQHAGAHTFYDRLGRSILIPRRNGDKKGVKIAYFDDGYAKALWDYRNGDMLLGDDNQTLYVRDVDQTGNNRLLNTWHEIGSLENEYHVPKGHAYQPWNQQLRVECAKLPHRVKHGIKFTNKAFLRVNGRLTVITPENTMFGQPYEIGVDHEYESGLAKQAVAFLRDLTVDEHSARNLARMFATPVLEPYKHLTYVMYGDGGNGKGILLGALKNAYPGMAVSVDAQRLLGGRKGSGGFGTEQETGKLIGALWAFDEDADTISIEQMTLLKKISTGDTLIARRIQENSVSFTPKATFIIATNNPVITTMTSASARRFVYVRMRDGRKPEEFKPLLDFRAQHGVAPFLMASCMLWATDGDEPYRDVMIGDEHDLTQHEQWIVDRICEQGYAVSKDNPYRVSAGDHQNSVSKLGLQSKVKKLNGTVVRVLVVMDEQRFTPYRQAAERDYADALNQAIGEEVPPIPEPIDDITPLPSEIGFSCAYVEADSRKVARNWKKQLEDPNTLTTRRPHTPAYAVIPDNGYVILDMDMPKTDGQPSGWDVLNLQTGPYGSPAFPRTYLVRTPSGGVHAYYRLPERLHGRLKNRVHASGIPVDIRCERKGYVIGAGSHIDAGDYRVIDLPDRIPELSSQQVEWLEGNGYVDGVPVQDPWAQATPDARRVLNLLNGHGPRGGDGKGGPDMTPIPEGSRNQTLHDWAYGRLANHPDNREQIERDLYQRGHASGLKDDELRTIWQSILRHLTGGDA</sequence>
<keyword evidence="2" id="KW-0067">ATP-binding</keyword>
<dbReference type="Pfam" id="PF19263">
    <property type="entry name" value="DUF5906"/>
    <property type="match status" value="1"/>
</dbReference>
<protein>
    <submittedName>
        <fullName evidence="5">DNA primase</fullName>
    </submittedName>
</protein>
<evidence type="ECO:0000313" key="6">
    <source>
        <dbReference type="Proteomes" id="UP000412028"/>
    </source>
</evidence>
<dbReference type="RefSeq" id="WP_150380638.1">
    <property type="nucleotide sequence ID" value="NZ_RZUI01000002.1"/>
</dbReference>
<gene>
    <name evidence="5" type="ORF">EMO89_01565</name>
</gene>
<dbReference type="Proteomes" id="UP000412028">
    <property type="component" value="Unassembled WGS sequence"/>
</dbReference>
<evidence type="ECO:0000313" key="5">
    <source>
        <dbReference type="EMBL" id="KAA8831450.1"/>
    </source>
</evidence>
<reference evidence="5 6" key="1">
    <citation type="journal article" date="2019" name="Syst. Appl. Microbiol.">
        <title>Characterization of Bifidobacterium species in feaces of the Egyptian fruit bat: Description of B. vespertilionis sp. nov. and B. rousetti sp. nov.</title>
        <authorList>
            <person name="Modesto M."/>
            <person name="Satti M."/>
            <person name="Watanabe K."/>
            <person name="Puglisi E."/>
            <person name="Morelli L."/>
            <person name="Huang C.-H."/>
            <person name="Liou J.-S."/>
            <person name="Miyashita M."/>
            <person name="Tamura T."/>
            <person name="Saito S."/>
            <person name="Mori K."/>
            <person name="Huang L."/>
            <person name="Sciavilla P."/>
            <person name="Sandri C."/>
            <person name="Spiezio C."/>
            <person name="Vitali F."/>
            <person name="Cavalieri D."/>
            <person name="Perpetuini G."/>
            <person name="Tofalo R."/>
            <person name="Bonetti A."/>
            <person name="Arita M."/>
            <person name="Mattarelli P."/>
        </authorList>
    </citation>
    <scope>NUCLEOTIDE SEQUENCE [LARGE SCALE GENOMIC DNA]</scope>
    <source>
        <strain evidence="5 6">RST7</strain>
    </source>
</reference>
<evidence type="ECO:0000259" key="4">
    <source>
        <dbReference type="PROSITE" id="PS51206"/>
    </source>
</evidence>
<name>A0A5M9ZV61_9BIFI</name>
<dbReference type="InterPro" id="IPR027417">
    <property type="entry name" value="P-loop_NTPase"/>
</dbReference>
<proteinExistence type="predicted"/>
<dbReference type="SUPFAM" id="SSF52540">
    <property type="entry name" value="P-loop containing nucleoside triphosphate hydrolases"/>
    <property type="match status" value="1"/>
</dbReference>
<dbReference type="SMART" id="SM00943">
    <property type="entry name" value="Prim-Pol"/>
    <property type="match status" value="1"/>
</dbReference>
<feature type="domain" description="SF3 helicase" evidence="4">
    <location>
        <begin position="184"/>
        <end position="359"/>
    </location>
</feature>
<organism evidence="5 6">
    <name type="scientific">Bifidobacterium tissieri</name>
    <dbReference type="NCBI Taxonomy" id="1630162"/>
    <lineage>
        <taxon>Bacteria</taxon>
        <taxon>Bacillati</taxon>
        <taxon>Actinomycetota</taxon>
        <taxon>Actinomycetes</taxon>
        <taxon>Bifidobacteriales</taxon>
        <taxon>Bifidobacteriaceae</taxon>
        <taxon>Bifidobacterium</taxon>
    </lineage>
</organism>
<evidence type="ECO:0000256" key="2">
    <source>
        <dbReference type="ARBA" id="ARBA00022840"/>
    </source>
</evidence>
<feature type="compositionally biased region" description="Gly residues" evidence="3">
    <location>
        <begin position="691"/>
        <end position="700"/>
    </location>
</feature>
<dbReference type="EMBL" id="RZUI01000002">
    <property type="protein sequence ID" value="KAA8831450.1"/>
    <property type="molecule type" value="Genomic_DNA"/>
</dbReference>
<dbReference type="InterPro" id="IPR014015">
    <property type="entry name" value="Helicase_SF3_DNA-vir"/>
</dbReference>
<dbReference type="OrthoDB" id="3218228at2"/>
<dbReference type="AlphaFoldDB" id="A0A5M9ZV61"/>
<dbReference type="CDD" id="cd04859">
    <property type="entry name" value="Prim_Pol"/>
    <property type="match status" value="1"/>
</dbReference>
<dbReference type="Pfam" id="PF09250">
    <property type="entry name" value="Prim-Pol"/>
    <property type="match status" value="1"/>
</dbReference>
<dbReference type="InterPro" id="IPR045455">
    <property type="entry name" value="NrS-1_pol-like_helicase"/>
</dbReference>
<keyword evidence="1" id="KW-0547">Nucleotide-binding</keyword>
<evidence type="ECO:0000256" key="1">
    <source>
        <dbReference type="ARBA" id="ARBA00022741"/>
    </source>
</evidence>
<feature type="region of interest" description="Disordered" evidence="3">
    <location>
        <begin position="689"/>
        <end position="709"/>
    </location>
</feature>